<proteinExistence type="predicted"/>
<accession>A0A2Z6SJU4</accession>
<evidence type="ECO:0008006" key="7">
    <source>
        <dbReference type="Google" id="ProtNLM"/>
    </source>
</evidence>
<feature type="compositionally biased region" description="Low complexity" evidence="1">
    <location>
        <begin position="107"/>
        <end position="152"/>
    </location>
</feature>
<gene>
    <name evidence="5" type="ORF">RCL2_001434500</name>
    <name evidence="4" type="ORF">RclHR1_06950003</name>
</gene>
<protein>
    <recommendedName>
        <fullName evidence="7">Extracellular membrane protein CFEM domain-containing protein</fullName>
    </recommendedName>
</protein>
<evidence type="ECO:0000313" key="4">
    <source>
        <dbReference type="EMBL" id="GBC06597.1"/>
    </source>
</evidence>
<feature type="transmembrane region" description="Helical" evidence="2">
    <location>
        <begin position="157"/>
        <end position="176"/>
    </location>
</feature>
<dbReference type="Proteomes" id="UP000615446">
    <property type="component" value="Unassembled WGS sequence"/>
</dbReference>
<feature type="region of interest" description="Disordered" evidence="1">
    <location>
        <begin position="181"/>
        <end position="229"/>
    </location>
</feature>
<keyword evidence="6" id="KW-1185">Reference proteome</keyword>
<dbReference type="OrthoDB" id="2319844at2759"/>
<reference evidence="4 6" key="1">
    <citation type="submission" date="2017-11" db="EMBL/GenBank/DDBJ databases">
        <title>The genome of Rhizophagus clarus HR1 reveals common genetic basis of auxotrophy among arbuscular mycorrhizal fungi.</title>
        <authorList>
            <person name="Kobayashi Y."/>
        </authorList>
    </citation>
    <scope>NUCLEOTIDE SEQUENCE [LARGE SCALE GENOMIC DNA]</scope>
    <source>
        <strain evidence="4 6">HR1</strain>
    </source>
</reference>
<dbReference type="EMBL" id="BEXD01004087">
    <property type="protein sequence ID" value="GBC06597.1"/>
    <property type="molecule type" value="Genomic_DNA"/>
</dbReference>
<reference evidence="5" key="2">
    <citation type="submission" date="2019-10" db="EMBL/GenBank/DDBJ databases">
        <title>Conservation and host-specific expression of non-tandemly repeated heterogenous ribosome RNA gene in arbuscular mycorrhizal fungi.</title>
        <authorList>
            <person name="Maeda T."/>
            <person name="Kobayashi Y."/>
            <person name="Nakagawa T."/>
            <person name="Ezawa T."/>
            <person name="Yamaguchi K."/>
            <person name="Bino T."/>
            <person name="Nishimoto Y."/>
            <person name="Shigenobu S."/>
            <person name="Kawaguchi M."/>
        </authorList>
    </citation>
    <scope>NUCLEOTIDE SEQUENCE</scope>
    <source>
        <strain evidence="5">HR1</strain>
    </source>
</reference>
<dbReference type="EMBL" id="BLAL01000165">
    <property type="protein sequence ID" value="GES87348.1"/>
    <property type="molecule type" value="Genomic_DNA"/>
</dbReference>
<evidence type="ECO:0000256" key="3">
    <source>
        <dbReference type="SAM" id="SignalP"/>
    </source>
</evidence>
<feature type="chain" id="PRO_5036060220" description="Extracellular membrane protein CFEM domain-containing protein" evidence="3">
    <location>
        <begin position="20"/>
        <end position="229"/>
    </location>
</feature>
<evidence type="ECO:0000313" key="5">
    <source>
        <dbReference type="EMBL" id="GES87348.1"/>
    </source>
</evidence>
<feature type="region of interest" description="Disordered" evidence="1">
    <location>
        <begin position="101"/>
        <end position="152"/>
    </location>
</feature>
<keyword evidence="2" id="KW-1133">Transmembrane helix</keyword>
<evidence type="ECO:0000313" key="6">
    <source>
        <dbReference type="Proteomes" id="UP000247702"/>
    </source>
</evidence>
<keyword evidence="2" id="KW-0472">Membrane</keyword>
<dbReference type="AlphaFoldDB" id="A0A2Z6SJU4"/>
<evidence type="ECO:0000256" key="1">
    <source>
        <dbReference type="SAM" id="MobiDB-lite"/>
    </source>
</evidence>
<name>A0A2Z6SJU4_9GLOM</name>
<feature type="signal peptide" evidence="3">
    <location>
        <begin position="1"/>
        <end position="19"/>
    </location>
</feature>
<dbReference type="Proteomes" id="UP000247702">
    <property type="component" value="Unassembled WGS sequence"/>
</dbReference>
<organism evidence="4 6">
    <name type="scientific">Rhizophagus clarus</name>
    <dbReference type="NCBI Taxonomy" id="94130"/>
    <lineage>
        <taxon>Eukaryota</taxon>
        <taxon>Fungi</taxon>
        <taxon>Fungi incertae sedis</taxon>
        <taxon>Mucoromycota</taxon>
        <taxon>Glomeromycotina</taxon>
        <taxon>Glomeromycetes</taxon>
        <taxon>Glomerales</taxon>
        <taxon>Glomeraceae</taxon>
        <taxon>Rhizophagus</taxon>
    </lineage>
</organism>
<sequence length="229" mass="24081">MKLLLLLFIVIIFGTGALSQYNFQTCKGTLDSSCYNLNILLAPCHVQINLNEPVALLGSSVGYADLPYPKCVCNQNFYNNLQSCGSGCGIPVDSQSKFQSDCGTWGGSPSSNSPSSPSLPNGNNNYSPNSDPNIPNNSINPNTSNPSQNSGPNTGTIVGSIVSVIGAIGAAIVGYLKYKSGKKDENKDDSKSSQTQPSIVIHNNPTISPNINPNMNNTNSGPVNNNNHA</sequence>
<keyword evidence="3" id="KW-0732">Signal</keyword>
<feature type="compositionally biased region" description="Low complexity" evidence="1">
    <location>
        <begin position="203"/>
        <end position="229"/>
    </location>
</feature>
<keyword evidence="2" id="KW-0812">Transmembrane</keyword>
<evidence type="ECO:0000256" key="2">
    <source>
        <dbReference type="SAM" id="Phobius"/>
    </source>
</evidence>
<feature type="compositionally biased region" description="Basic and acidic residues" evidence="1">
    <location>
        <begin position="181"/>
        <end position="191"/>
    </location>
</feature>
<comment type="caution">
    <text evidence="4">The sequence shown here is derived from an EMBL/GenBank/DDBJ whole genome shotgun (WGS) entry which is preliminary data.</text>
</comment>